<dbReference type="Proteomes" id="UP001230649">
    <property type="component" value="Unassembled WGS sequence"/>
</dbReference>
<gene>
    <name evidence="1" type="ORF">QFC20_006002</name>
</gene>
<reference evidence="1" key="1">
    <citation type="submission" date="2023-04" db="EMBL/GenBank/DDBJ databases">
        <title>Draft Genome sequencing of Naganishia species isolated from polar environments using Oxford Nanopore Technology.</title>
        <authorList>
            <person name="Leo P."/>
            <person name="Venkateswaran K."/>
        </authorList>
    </citation>
    <scope>NUCLEOTIDE SEQUENCE</scope>
    <source>
        <strain evidence="1">MNA-CCFEE 5262</strain>
    </source>
</reference>
<dbReference type="EMBL" id="JASBWS010000095">
    <property type="protein sequence ID" value="KAJ9098293.1"/>
    <property type="molecule type" value="Genomic_DNA"/>
</dbReference>
<sequence>MSLLRLHSRTALRVAGPVAQRIAYRQAHKTSTDVAASSSIPPLRIFALPLSQSPTDPSKPLIYWHICQHSPSSQSANQTVSLDYKQPATWLPYGIDKASSTWLSWGEPPKTPENGGKQAWQERIKGWKYWVWKNGERLMDKIEYEEWGLKSINPNIPALPKGIDFSGHASKPGYQIPLLYPAGHPSLAATPDIAALLRSHLSERIPYHKRLLIRSLILLPFTLPVAALPVLPNLPGFYVAFRAYSHWKALQGATWLSKTIGEEGTEDRLRIEASDVLAGCFVTPSSMTASISAAKEDGINYEPNDTAPDTTSTPSSYTTNTDRPLGMEFSGDTTAEKATNMTNYTHGTESTVPTASQEEQDGGVNHESKNVSFDTTSTPSSRIHPSQRDAPSPESSTANNTSQTTITSSTPIFTPHATQIGRDIEAQRATDDKQAEIDSKIYLPIANVPRLVKAFELSPSEVVECCKSGHAG</sequence>
<accession>A0ACC2VGL7</accession>
<name>A0ACC2VGL7_9TREE</name>
<comment type="caution">
    <text evidence="1">The sequence shown here is derived from an EMBL/GenBank/DDBJ whole genome shotgun (WGS) entry which is preliminary data.</text>
</comment>
<protein>
    <submittedName>
        <fullName evidence="1">Uncharacterized protein</fullName>
    </submittedName>
</protein>
<evidence type="ECO:0000313" key="1">
    <source>
        <dbReference type="EMBL" id="KAJ9098293.1"/>
    </source>
</evidence>
<evidence type="ECO:0000313" key="2">
    <source>
        <dbReference type="Proteomes" id="UP001230649"/>
    </source>
</evidence>
<organism evidence="1 2">
    <name type="scientific">Naganishia adeliensis</name>
    <dbReference type="NCBI Taxonomy" id="92952"/>
    <lineage>
        <taxon>Eukaryota</taxon>
        <taxon>Fungi</taxon>
        <taxon>Dikarya</taxon>
        <taxon>Basidiomycota</taxon>
        <taxon>Agaricomycotina</taxon>
        <taxon>Tremellomycetes</taxon>
        <taxon>Filobasidiales</taxon>
        <taxon>Filobasidiaceae</taxon>
        <taxon>Naganishia</taxon>
    </lineage>
</organism>
<keyword evidence="2" id="KW-1185">Reference proteome</keyword>
<proteinExistence type="predicted"/>